<gene>
    <name evidence="2" type="ORF">POPTR_001G272500</name>
</gene>
<organism evidence="2 3">
    <name type="scientific">Populus trichocarpa</name>
    <name type="common">Western balsam poplar</name>
    <name type="synonym">Populus balsamifera subsp. trichocarpa</name>
    <dbReference type="NCBI Taxonomy" id="3694"/>
    <lineage>
        <taxon>Eukaryota</taxon>
        <taxon>Viridiplantae</taxon>
        <taxon>Streptophyta</taxon>
        <taxon>Embryophyta</taxon>
        <taxon>Tracheophyta</taxon>
        <taxon>Spermatophyta</taxon>
        <taxon>Magnoliopsida</taxon>
        <taxon>eudicotyledons</taxon>
        <taxon>Gunneridae</taxon>
        <taxon>Pentapetalae</taxon>
        <taxon>rosids</taxon>
        <taxon>fabids</taxon>
        <taxon>Malpighiales</taxon>
        <taxon>Salicaceae</taxon>
        <taxon>Saliceae</taxon>
        <taxon>Populus</taxon>
    </lineage>
</organism>
<dbReference type="STRING" id="3694.A0A2K2C4H5"/>
<reference evidence="2 3" key="1">
    <citation type="journal article" date="2006" name="Science">
        <title>The genome of black cottonwood, Populus trichocarpa (Torr. &amp; Gray).</title>
        <authorList>
            <person name="Tuskan G.A."/>
            <person name="Difazio S."/>
            <person name="Jansson S."/>
            <person name="Bohlmann J."/>
            <person name="Grigoriev I."/>
            <person name="Hellsten U."/>
            <person name="Putnam N."/>
            <person name="Ralph S."/>
            <person name="Rombauts S."/>
            <person name="Salamov A."/>
            <person name="Schein J."/>
            <person name="Sterck L."/>
            <person name="Aerts A."/>
            <person name="Bhalerao R.R."/>
            <person name="Bhalerao R.P."/>
            <person name="Blaudez D."/>
            <person name="Boerjan W."/>
            <person name="Brun A."/>
            <person name="Brunner A."/>
            <person name="Busov V."/>
            <person name="Campbell M."/>
            <person name="Carlson J."/>
            <person name="Chalot M."/>
            <person name="Chapman J."/>
            <person name="Chen G.L."/>
            <person name="Cooper D."/>
            <person name="Coutinho P.M."/>
            <person name="Couturier J."/>
            <person name="Covert S."/>
            <person name="Cronk Q."/>
            <person name="Cunningham R."/>
            <person name="Davis J."/>
            <person name="Degroeve S."/>
            <person name="Dejardin A."/>
            <person name="Depamphilis C."/>
            <person name="Detter J."/>
            <person name="Dirks B."/>
            <person name="Dubchak I."/>
            <person name="Duplessis S."/>
            <person name="Ehlting J."/>
            <person name="Ellis B."/>
            <person name="Gendler K."/>
            <person name="Goodstein D."/>
            <person name="Gribskov M."/>
            <person name="Grimwood J."/>
            <person name="Groover A."/>
            <person name="Gunter L."/>
            <person name="Hamberger B."/>
            <person name="Heinze B."/>
            <person name="Helariutta Y."/>
            <person name="Henrissat B."/>
            <person name="Holligan D."/>
            <person name="Holt R."/>
            <person name="Huang W."/>
            <person name="Islam-Faridi N."/>
            <person name="Jones S."/>
            <person name="Jones-Rhoades M."/>
            <person name="Jorgensen R."/>
            <person name="Joshi C."/>
            <person name="Kangasjarvi J."/>
            <person name="Karlsson J."/>
            <person name="Kelleher C."/>
            <person name="Kirkpatrick R."/>
            <person name="Kirst M."/>
            <person name="Kohler A."/>
            <person name="Kalluri U."/>
            <person name="Larimer F."/>
            <person name="Leebens-Mack J."/>
            <person name="Leple J.C."/>
            <person name="Locascio P."/>
            <person name="Lou Y."/>
            <person name="Lucas S."/>
            <person name="Martin F."/>
            <person name="Montanini B."/>
            <person name="Napoli C."/>
            <person name="Nelson D.R."/>
            <person name="Nelson C."/>
            <person name="Nieminen K."/>
            <person name="Nilsson O."/>
            <person name="Pereda V."/>
            <person name="Peter G."/>
            <person name="Philippe R."/>
            <person name="Pilate G."/>
            <person name="Poliakov A."/>
            <person name="Razumovskaya J."/>
            <person name="Richardson P."/>
            <person name="Rinaldi C."/>
            <person name="Ritland K."/>
            <person name="Rouze P."/>
            <person name="Ryaboy D."/>
            <person name="Schmutz J."/>
            <person name="Schrader J."/>
            <person name="Segerman B."/>
            <person name="Shin H."/>
            <person name="Siddiqui A."/>
            <person name="Sterky F."/>
            <person name="Terry A."/>
            <person name="Tsai C.J."/>
            <person name="Uberbacher E."/>
            <person name="Unneberg P."/>
            <person name="Vahala J."/>
            <person name="Wall K."/>
            <person name="Wessler S."/>
            <person name="Yang G."/>
            <person name="Yin T."/>
            <person name="Douglas C."/>
            <person name="Marra M."/>
            <person name="Sandberg G."/>
            <person name="Van de Peer Y."/>
            <person name="Rokhsar D."/>
        </authorList>
    </citation>
    <scope>NUCLEOTIDE SEQUENCE [LARGE SCALE GENOMIC DNA]</scope>
    <source>
        <strain evidence="3">cv. Nisqually</strain>
    </source>
</reference>
<evidence type="ECO:0000256" key="1">
    <source>
        <dbReference type="SAM" id="MobiDB-lite"/>
    </source>
</evidence>
<dbReference type="InParanoid" id="A0A2K2C4H5"/>
<dbReference type="AlphaFoldDB" id="A0A2K2C4H5"/>
<protein>
    <submittedName>
        <fullName evidence="2">Uncharacterized protein</fullName>
    </submittedName>
</protein>
<dbReference type="EMBL" id="CM009290">
    <property type="protein sequence ID" value="PNT56927.1"/>
    <property type="molecule type" value="Genomic_DNA"/>
</dbReference>
<sequence>MEMGLKLVLKSWRIPYRATKTSWGSHRMCWSMKIYTKHDVGDDDQESSQQTRARPSSSSHSEQPSKRRRDADFMIEMMSAIATNVGRIADALTEMNNVCLDEVFEMVKRIPGFDDDLIIGAFEYLSSDDKSARMFMKLNDRLRKKWLLKRLRGQEAGTTLFRSLQSCIKFGRIDLAAAKAEAGKCDVANQARELMESRGAKKNPGCSWVQIDDEAHAFVSGERMVGADSGLRFADFLIHYPMFANRMCTSTTLKSIIAPFRFWM</sequence>
<name>A0A2K2C4H5_POPTR</name>
<dbReference type="PANTHER" id="PTHR46929">
    <property type="entry name" value="EXPRESSED PROTEIN"/>
    <property type="match status" value="1"/>
</dbReference>
<evidence type="ECO:0000313" key="3">
    <source>
        <dbReference type="Proteomes" id="UP000006729"/>
    </source>
</evidence>
<feature type="compositionally biased region" description="Low complexity" evidence="1">
    <location>
        <begin position="52"/>
        <end position="62"/>
    </location>
</feature>
<accession>A0A2K2C4H5</accession>
<evidence type="ECO:0000313" key="2">
    <source>
        <dbReference type="EMBL" id="PNT56927.1"/>
    </source>
</evidence>
<proteinExistence type="predicted"/>
<feature type="region of interest" description="Disordered" evidence="1">
    <location>
        <begin position="40"/>
        <end position="68"/>
    </location>
</feature>
<dbReference type="Proteomes" id="UP000006729">
    <property type="component" value="Chromosome 1"/>
</dbReference>
<keyword evidence="3" id="KW-1185">Reference proteome</keyword>
<dbReference type="PANTHER" id="PTHR46929:SF29">
    <property type="entry name" value="MYB_SANT-LIKE DOMAIN-CONTAINING PROTEIN"/>
    <property type="match status" value="1"/>
</dbReference>